<keyword evidence="4" id="KW-0804">Transcription</keyword>
<dbReference type="InterPro" id="IPR007900">
    <property type="entry name" value="TAF4_C"/>
</dbReference>
<evidence type="ECO:0000313" key="9">
    <source>
        <dbReference type="EMBL" id="KZV16867.1"/>
    </source>
</evidence>
<comment type="similarity">
    <text evidence="2">Belongs to the TAF4 family.</text>
</comment>
<evidence type="ECO:0000313" key="10">
    <source>
        <dbReference type="Proteomes" id="UP000250235"/>
    </source>
</evidence>
<feature type="domain" description="RST" evidence="8">
    <location>
        <begin position="264"/>
        <end position="336"/>
    </location>
</feature>
<dbReference type="InterPro" id="IPR045144">
    <property type="entry name" value="TAF4"/>
</dbReference>
<dbReference type="InterPro" id="IPR022003">
    <property type="entry name" value="RST"/>
</dbReference>
<dbReference type="OrthoDB" id="21060at2759"/>
<comment type="function">
    <text evidence="6">TAFs are components of the transcription factor IID (TFIID) complex that is essential for mediating regulation of RNA polymerase transcription.</text>
</comment>
<evidence type="ECO:0000256" key="2">
    <source>
        <dbReference type="ARBA" id="ARBA00006178"/>
    </source>
</evidence>
<dbReference type="Pfam" id="PF12174">
    <property type="entry name" value="RST"/>
    <property type="match status" value="1"/>
</dbReference>
<evidence type="ECO:0000256" key="3">
    <source>
        <dbReference type="ARBA" id="ARBA00023015"/>
    </source>
</evidence>
<evidence type="ECO:0000259" key="8">
    <source>
        <dbReference type="PROSITE" id="PS51879"/>
    </source>
</evidence>
<feature type="region of interest" description="Disordered" evidence="7">
    <location>
        <begin position="31"/>
        <end position="143"/>
    </location>
</feature>
<dbReference type="AlphaFoldDB" id="A0A2Z7A5U4"/>
<evidence type="ECO:0000256" key="1">
    <source>
        <dbReference type="ARBA" id="ARBA00004123"/>
    </source>
</evidence>
<dbReference type="Proteomes" id="UP000250235">
    <property type="component" value="Unassembled WGS sequence"/>
</dbReference>
<evidence type="ECO:0000256" key="5">
    <source>
        <dbReference type="ARBA" id="ARBA00023242"/>
    </source>
</evidence>
<name>A0A2Z7A5U4_9LAMI</name>
<feature type="compositionally biased region" description="Polar residues" evidence="7">
    <location>
        <begin position="477"/>
        <end position="496"/>
    </location>
</feature>
<accession>A0A2Z7A5U4</accession>
<feature type="compositionally biased region" description="Polar residues" evidence="7">
    <location>
        <begin position="38"/>
        <end position="68"/>
    </location>
</feature>
<sequence>MDPNIMKILEEDEDETMHSGADVEAFTAELNRDIEGDASTSQQPSDTNAALSPGNCHTASQFLQQWQSSDHDETDNFQSGKECMEPKDQQPTQLEIQQAESYSKSHKKEDDSAHEFKSFDLPSADMSPQPQDDKNTVPVTHPMCMMTSGENLIHVQGPESQPGSESYTERDSQLYKLQDESSHQSIGTGSNNQVPLAPEVNDLQALSTGRGNPQTSSTGVSNGRAMVSMNQHAVETGMKSKQAVTSGMSNQQSMTSSNQQPGTTVKLNKQVPFGMLLPIIQPQLDNDRAMQLQTLYSKLRVKNEISKDKFVQNMRSLVGDQMLKMAVYKLQTQAAKNLQTPLNQHQLQPLVAGRQLQVPSIELRNPTSDSNTVKSQVGGSQVDSQGLQVVDKQQHPHFSQTSYQTYGNSGSNYSPFSATNLSSSTSVRPQLHDSQMRQAPAHQNITSTQSRPTSQNTNLLNISKFERPPFSDPNKMQARTSTQQNQAEWASSTGVSSLKPYAKQEPVDQSSELQLKAQLNSSQGLSNLSSAQSLSQMSSPTPPAGSGNYKVPLKKPLVGQKKLIEAPGSSPPSSKKQKVSGAILDQSIDQLNDVTAVSGVNLREEEEQLFSGSKEDSRVSEASRRVVQEEEERLILHKIPLQKQVMEIMAKYGLKNMNGDVERCLSLCVEERMRGIIANLIRLSKQRVDMEKLRHRTVVTSDVREKITTINRKAREEWEKKQAETEKSQKLNETESDSGVDGDKEKDESRIRSAKANKDEDDKMRATAANVAVRAATGVGDMLSRWQSMIEAKQKLGGTETLSGSQPGKDVARVPIPTSTRNTRENQEAEKRDHSPALSTPASVRKVARNRIIVPRVARSISVKDVVAVLEREPQMSKSTLIYRLYDKISADAAVIE</sequence>
<evidence type="ECO:0000256" key="7">
    <source>
        <dbReference type="SAM" id="MobiDB-lite"/>
    </source>
</evidence>
<keyword evidence="3" id="KW-0805">Transcription regulation</keyword>
<dbReference type="Gene3D" id="1.10.20.10">
    <property type="entry name" value="Histone, subunit A"/>
    <property type="match status" value="1"/>
</dbReference>
<evidence type="ECO:0000256" key="6">
    <source>
        <dbReference type="ARBA" id="ARBA00058775"/>
    </source>
</evidence>
<reference evidence="9 10" key="1">
    <citation type="journal article" date="2015" name="Proc. Natl. Acad. Sci. U.S.A.">
        <title>The resurrection genome of Boea hygrometrica: A blueprint for survival of dehydration.</title>
        <authorList>
            <person name="Xiao L."/>
            <person name="Yang G."/>
            <person name="Zhang L."/>
            <person name="Yang X."/>
            <person name="Zhao S."/>
            <person name="Ji Z."/>
            <person name="Zhou Q."/>
            <person name="Hu M."/>
            <person name="Wang Y."/>
            <person name="Chen M."/>
            <person name="Xu Y."/>
            <person name="Jin H."/>
            <person name="Xiao X."/>
            <person name="Hu G."/>
            <person name="Bao F."/>
            <person name="Hu Y."/>
            <person name="Wan P."/>
            <person name="Li L."/>
            <person name="Deng X."/>
            <person name="Kuang T."/>
            <person name="Xiang C."/>
            <person name="Zhu J.K."/>
            <person name="Oliver M.J."/>
            <person name="He Y."/>
        </authorList>
    </citation>
    <scope>NUCLEOTIDE SEQUENCE [LARGE SCALE GENOMIC DNA]</scope>
    <source>
        <strain evidence="10">cv. XS01</strain>
    </source>
</reference>
<proteinExistence type="inferred from homology"/>
<feature type="compositionally biased region" description="Polar residues" evidence="7">
    <location>
        <begin position="400"/>
        <end position="429"/>
    </location>
</feature>
<dbReference type="PANTHER" id="PTHR15138:SF14">
    <property type="entry name" value="TRANSCRIPTION INITIATION FACTOR TFIID SUBUNIT 4"/>
    <property type="match status" value="1"/>
</dbReference>
<dbReference type="EMBL" id="KV018525">
    <property type="protein sequence ID" value="KZV16867.1"/>
    <property type="molecule type" value="Genomic_DNA"/>
</dbReference>
<feature type="compositionally biased region" description="Basic and acidic residues" evidence="7">
    <location>
        <begin position="107"/>
        <end position="118"/>
    </location>
</feature>
<feature type="compositionally biased region" description="Low complexity" evidence="7">
    <location>
        <begin position="524"/>
        <end position="539"/>
    </location>
</feature>
<feature type="region of interest" description="Disordered" evidence="7">
    <location>
        <begin position="716"/>
        <end position="764"/>
    </location>
</feature>
<dbReference type="FunFam" id="1.10.20.10:FF:000015">
    <property type="entry name" value="Transcription initiation factor TFIID subunit 4B"/>
    <property type="match status" value="1"/>
</dbReference>
<feature type="compositionally biased region" description="Polar residues" evidence="7">
    <location>
        <begin position="436"/>
        <end position="461"/>
    </location>
</feature>
<comment type="subcellular location">
    <subcellularLocation>
        <location evidence="1">Nucleus</location>
    </subcellularLocation>
</comment>
<dbReference type="Pfam" id="PF05236">
    <property type="entry name" value="TAF4"/>
    <property type="match status" value="1"/>
</dbReference>
<feature type="region of interest" description="Disordered" evidence="7">
    <location>
        <begin position="797"/>
        <end position="843"/>
    </location>
</feature>
<dbReference type="CDD" id="cd08045">
    <property type="entry name" value="HFD_TAF4"/>
    <property type="match status" value="1"/>
</dbReference>
<gene>
    <name evidence="9" type="ORF">F511_39062</name>
</gene>
<dbReference type="InterPro" id="IPR009072">
    <property type="entry name" value="Histone-fold"/>
</dbReference>
<organism evidence="9 10">
    <name type="scientific">Dorcoceras hygrometricum</name>
    <dbReference type="NCBI Taxonomy" id="472368"/>
    <lineage>
        <taxon>Eukaryota</taxon>
        <taxon>Viridiplantae</taxon>
        <taxon>Streptophyta</taxon>
        <taxon>Embryophyta</taxon>
        <taxon>Tracheophyta</taxon>
        <taxon>Spermatophyta</taxon>
        <taxon>Magnoliopsida</taxon>
        <taxon>eudicotyledons</taxon>
        <taxon>Gunneridae</taxon>
        <taxon>Pentapetalae</taxon>
        <taxon>asterids</taxon>
        <taxon>lamiids</taxon>
        <taxon>Lamiales</taxon>
        <taxon>Gesneriaceae</taxon>
        <taxon>Didymocarpoideae</taxon>
        <taxon>Trichosporeae</taxon>
        <taxon>Loxocarpinae</taxon>
        <taxon>Dorcoceras</taxon>
    </lineage>
</organism>
<evidence type="ECO:0000256" key="4">
    <source>
        <dbReference type="ARBA" id="ARBA00023163"/>
    </source>
</evidence>
<keyword evidence="5" id="KW-0539">Nucleus</keyword>
<feature type="compositionally biased region" description="Basic and acidic residues" evidence="7">
    <location>
        <begin position="741"/>
        <end position="764"/>
    </location>
</feature>
<dbReference type="PANTHER" id="PTHR15138">
    <property type="entry name" value="TRANSCRIPTION INITIATION FACTOR TFIID SUBUNIT 4"/>
    <property type="match status" value="1"/>
</dbReference>
<dbReference type="GO" id="GO:0003677">
    <property type="term" value="F:DNA binding"/>
    <property type="evidence" value="ECO:0007669"/>
    <property type="project" value="TreeGrafter"/>
</dbReference>
<dbReference type="GO" id="GO:0005669">
    <property type="term" value="C:transcription factor TFIID complex"/>
    <property type="evidence" value="ECO:0007669"/>
    <property type="project" value="InterPro"/>
</dbReference>
<dbReference type="GO" id="GO:0006367">
    <property type="term" value="P:transcription initiation at RNA polymerase II promoter"/>
    <property type="evidence" value="ECO:0007669"/>
    <property type="project" value="TreeGrafter"/>
</dbReference>
<dbReference type="PROSITE" id="PS51879">
    <property type="entry name" value="RST"/>
    <property type="match status" value="1"/>
</dbReference>
<feature type="region of interest" description="Disordered" evidence="7">
    <location>
        <begin position="400"/>
        <end position="511"/>
    </location>
</feature>
<feature type="compositionally biased region" description="Polar residues" evidence="7">
    <location>
        <begin position="89"/>
        <end position="102"/>
    </location>
</feature>
<dbReference type="GO" id="GO:0046982">
    <property type="term" value="F:protein heterodimerization activity"/>
    <property type="evidence" value="ECO:0007669"/>
    <property type="project" value="InterPro"/>
</dbReference>
<feature type="compositionally biased region" description="Basic and acidic residues" evidence="7">
    <location>
        <begin position="716"/>
        <end position="733"/>
    </location>
</feature>
<feature type="region of interest" description="Disordered" evidence="7">
    <location>
        <begin position="524"/>
        <end position="552"/>
    </location>
</feature>
<protein>
    <submittedName>
        <fullName evidence="9">TBP-associated factor 4 isoform 1</fullName>
    </submittedName>
</protein>
<dbReference type="GO" id="GO:0016251">
    <property type="term" value="F:RNA polymerase II general transcription initiation factor activity"/>
    <property type="evidence" value="ECO:0007669"/>
    <property type="project" value="TreeGrafter"/>
</dbReference>
<keyword evidence="10" id="KW-1185">Reference proteome</keyword>
<feature type="compositionally biased region" description="Basic and acidic residues" evidence="7">
    <location>
        <begin position="822"/>
        <end position="835"/>
    </location>
</feature>